<organism evidence="5 6">
    <name type="scientific">Fodinibius salsisoli</name>
    <dbReference type="NCBI Taxonomy" id="2820877"/>
    <lineage>
        <taxon>Bacteria</taxon>
        <taxon>Pseudomonadati</taxon>
        <taxon>Balneolota</taxon>
        <taxon>Balneolia</taxon>
        <taxon>Balneolales</taxon>
        <taxon>Balneolaceae</taxon>
        <taxon>Fodinibius</taxon>
    </lineage>
</organism>
<dbReference type="RefSeq" id="WP_265765310.1">
    <property type="nucleotide sequence ID" value="NZ_JAGGJA010000004.1"/>
</dbReference>
<evidence type="ECO:0000256" key="1">
    <source>
        <dbReference type="ARBA" id="ARBA00022723"/>
    </source>
</evidence>
<feature type="signal peptide" evidence="4">
    <location>
        <begin position="1"/>
        <end position="21"/>
    </location>
</feature>
<keyword evidence="1" id="KW-0479">Metal-binding</keyword>
<dbReference type="Gene3D" id="2.160.20.10">
    <property type="entry name" value="Single-stranded right-handed beta-helix, Pectin lyase-like"/>
    <property type="match status" value="1"/>
</dbReference>
<comment type="caution">
    <text evidence="5">The sequence shown here is derived from an EMBL/GenBank/DDBJ whole genome shotgun (WGS) entry which is preliminary data.</text>
</comment>
<dbReference type="Proteomes" id="UP001207918">
    <property type="component" value="Unassembled WGS sequence"/>
</dbReference>
<feature type="compositionally biased region" description="Basic and acidic residues" evidence="3">
    <location>
        <begin position="427"/>
        <end position="445"/>
    </location>
</feature>
<dbReference type="InterPro" id="IPR011050">
    <property type="entry name" value="Pectin_lyase_fold/virulence"/>
</dbReference>
<reference evidence="5 6" key="1">
    <citation type="submission" date="2021-03" db="EMBL/GenBank/DDBJ databases">
        <title>Aliifodinibius sp. nov., a new bacterium isolated from saline soil.</title>
        <authorList>
            <person name="Galisteo C."/>
            <person name="De La Haba R."/>
            <person name="Sanchez-Porro C."/>
            <person name="Ventosa A."/>
        </authorList>
    </citation>
    <scope>NUCLEOTIDE SEQUENCE [LARGE SCALE GENOMIC DNA]</scope>
    <source>
        <strain evidence="5 6">1BSP15-2V2</strain>
    </source>
</reference>
<dbReference type="EMBL" id="JAGGJA010000004">
    <property type="protein sequence ID" value="MCW9706587.1"/>
    <property type="molecule type" value="Genomic_DNA"/>
</dbReference>
<evidence type="ECO:0000256" key="4">
    <source>
        <dbReference type="SAM" id="SignalP"/>
    </source>
</evidence>
<evidence type="ECO:0000313" key="5">
    <source>
        <dbReference type="EMBL" id="MCW9706587.1"/>
    </source>
</evidence>
<feature type="region of interest" description="Disordered" evidence="3">
    <location>
        <begin position="412"/>
        <end position="445"/>
    </location>
</feature>
<evidence type="ECO:0008006" key="7">
    <source>
        <dbReference type="Google" id="ProtNLM"/>
    </source>
</evidence>
<accession>A0ABT3PL14</accession>
<protein>
    <recommendedName>
        <fullName evidence="7">Pectate lyase</fullName>
    </recommendedName>
</protein>
<dbReference type="SUPFAM" id="SSF51126">
    <property type="entry name" value="Pectin lyase-like"/>
    <property type="match status" value="1"/>
</dbReference>
<dbReference type="PANTHER" id="PTHR42970:SF1">
    <property type="entry name" value="PECTATE LYASE C-RELATED"/>
    <property type="match status" value="1"/>
</dbReference>
<proteinExistence type="predicted"/>
<name>A0ABT3PL14_9BACT</name>
<feature type="chain" id="PRO_5045525047" description="Pectate lyase" evidence="4">
    <location>
        <begin position="22"/>
        <end position="476"/>
    </location>
</feature>
<evidence type="ECO:0000256" key="3">
    <source>
        <dbReference type="SAM" id="MobiDB-lite"/>
    </source>
</evidence>
<evidence type="ECO:0000256" key="2">
    <source>
        <dbReference type="ARBA" id="ARBA00023180"/>
    </source>
</evidence>
<sequence>MKLKTALFTKFILLAVFVVFSAADLYSQQSALSVAKRDDGYSKKEHRMADQKIKAFPGAEGFGAYAKGGRGGKVIYVTNLNDNGPGSLRAAIEQEGPRTVVFEVSGTIVLEEDLTIDHPYITIAGQTAPGDGIAVRDGSLEIGTHDVVVRYLRVRLGDQGEGGDAISIQHGHDIIVDHCSASWSTDEVLSASTAEPDLTNVTVQWSFITEALNPENHGFGSLIRGTGGARYSFHHNLYAHNRGRNPRPGNYNRNSHDVDPEGLLLDFRNNVIYNWGGGHAGYNADSKSITKLNYVGNFLIPGTNSENTGIAYDTGSPFNKGYFYDNYYGFEKPESPWALVAFDEDWSQQQVEAYKQSQPFATDPIETYAPREAFEKVLVHGGASLPNRDAVDKRIVNDIKNRRGAIINSQDEVGGWPELKSTTAPTDTDRDGMPDQWEKNHDLDPAKDTDAAAYTLSEHYTNIEVYLNHLVNPAKK</sequence>
<gene>
    <name evidence="5" type="ORF">J6I44_06955</name>
</gene>
<evidence type="ECO:0000313" key="6">
    <source>
        <dbReference type="Proteomes" id="UP001207918"/>
    </source>
</evidence>
<dbReference type="InterPro" id="IPR052063">
    <property type="entry name" value="Polysaccharide_Lyase_1"/>
</dbReference>
<keyword evidence="2" id="KW-0325">Glycoprotein</keyword>
<keyword evidence="4" id="KW-0732">Signal</keyword>
<keyword evidence="6" id="KW-1185">Reference proteome</keyword>
<dbReference type="PANTHER" id="PTHR42970">
    <property type="entry name" value="PECTATE LYASE C-RELATED"/>
    <property type="match status" value="1"/>
</dbReference>
<dbReference type="InterPro" id="IPR012334">
    <property type="entry name" value="Pectin_lyas_fold"/>
</dbReference>